<dbReference type="InterPro" id="IPR001747">
    <property type="entry name" value="Vitellogenin_N"/>
</dbReference>
<accession>A0A8J2K6Z9</accession>
<feature type="signal peptide" evidence="1">
    <location>
        <begin position="1"/>
        <end position="19"/>
    </location>
</feature>
<dbReference type="GO" id="GO:0005319">
    <property type="term" value="F:lipid transporter activity"/>
    <property type="evidence" value="ECO:0007669"/>
    <property type="project" value="InterPro"/>
</dbReference>
<feature type="non-terminal residue" evidence="3">
    <location>
        <position position="1"/>
    </location>
</feature>
<dbReference type="OrthoDB" id="160294at2759"/>
<evidence type="ECO:0000313" key="3">
    <source>
        <dbReference type="EMBL" id="CAG7733965.1"/>
    </source>
</evidence>
<gene>
    <name evidence="3" type="ORF">AFUS01_LOCUS22378</name>
</gene>
<dbReference type="AlphaFoldDB" id="A0A8J2K6Z9"/>
<dbReference type="Pfam" id="PF01347">
    <property type="entry name" value="Vitellogenin_N"/>
    <property type="match status" value="1"/>
</dbReference>
<evidence type="ECO:0000259" key="2">
    <source>
        <dbReference type="Pfam" id="PF01347"/>
    </source>
</evidence>
<feature type="chain" id="PRO_5035294192" description="Vitellogenin domain-containing protein" evidence="1">
    <location>
        <begin position="20"/>
        <end position="93"/>
    </location>
</feature>
<evidence type="ECO:0000313" key="4">
    <source>
        <dbReference type="Proteomes" id="UP000708208"/>
    </source>
</evidence>
<sequence length="93" mass="10404">MKAYACIVGFCLFAGIVSADYAWENGKSYTYSVHSRALAGITEINNKYAGLQFSYDLIATPMGGNFVNVQFKNLQVLEVNEQLEQGWRQTPIE</sequence>
<protein>
    <recommendedName>
        <fullName evidence="2">Vitellogenin domain-containing protein</fullName>
    </recommendedName>
</protein>
<dbReference type="Proteomes" id="UP000708208">
    <property type="component" value="Unassembled WGS sequence"/>
</dbReference>
<dbReference type="EMBL" id="CAJVCH010259968">
    <property type="protein sequence ID" value="CAG7733965.1"/>
    <property type="molecule type" value="Genomic_DNA"/>
</dbReference>
<feature type="domain" description="Vitellogenin" evidence="2">
    <location>
        <begin position="23"/>
        <end position="89"/>
    </location>
</feature>
<keyword evidence="4" id="KW-1185">Reference proteome</keyword>
<evidence type="ECO:0000256" key="1">
    <source>
        <dbReference type="SAM" id="SignalP"/>
    </source>
</evidence>
<keyword evidence="1" id="KW-0732">Signal</keyword>
<comment type="caution">
    <text evidence="3">The sequence shown here is derived from an EMBL/GenBank/DDBJ whole genome shotgun (WGS) entry which is preliminary data.</text>
</comment>
<organism evidence="3 4">
    <name type="scientific">Allacma fusca</name>
    <dbReference type="NCBI Taxonomy" id="39272"/>
    <lineage>
        <taxon>Eukaryota</taxon>
        <taxon>Metazoa</taxon>
        <taxon>Ecdysozoa</taxon>
        <taxon>Arthropoda</taxon>
        <taxon>Hexapoda</taxon>
        <taxon>Collembola</taxon>
        <taxon>Symphypleona</taxon>
        <taxon>Sminthuridae</taxon>
        <taxon>Allacma</taxon>
    </lineage>
</organism>
<reference evidence="3" key="1">
    <citation type="submission" date="2021-06" db="EMBL/GenBank/DDBJ databases">
        <authorList>
            <person name="Hodson N. C."/>
            <person name="Mongue J. A."/>
            <person name="Jaron S. K."/>
        </authorList>
    </citation>
    <scope>NUCLEOTIDE SEQUENCE</scope>
</reference>
<name>A0A8J2K6Z9_9HEXA</name>
<proteinExistence type="predicted"/>